<evidence type="ECO:0000313" key="2">
    <source>
        <dbReference type="EMBL" id="ALJ75544.1"/>
    </source>
</evidence>
<dbReference type="GeneID" id="29774113"/>
<dbReference type="VEuPathDB" id="PlasmoDB:PGABG01_0808700"/>
<dbReference type="Proteomes" id="UP000076004">
    <property type="component" value="Unassembled WGS sequence"/>
</dbReference>
<reference evidence="2" key="1">
    <citation type="journal article" date="2015" name="Nat. Commun.">
        <title>Ape parasite origins of human malaria virulence genes.</title>
        <authorList>
            <person name="Larremore D.B."/>
            <person name="Sundararaman S.A."/>
            <person name="Liu W."/>
            <person name="Proto W.R."/>
            <person name="Clauset A."/>
            <person name="Loy D.E."/>
            <person name="Speede S."/>
            <person name="Plenderleith L.J."/>
            <person name="Sharp P.M."/>
            <person name="Hahn B.H."/>
            <person name="Rayner J.C."/>
            <person name="Buckee C.O."/>
        </authorList>
    </citation>
    <scope>NUCLEOTIDE SEQUENCE</scope>
    <source>
        <strain evidence="2">SY75pte</strain>
    </source>
</reference>
<reference evidence="3 4" key="2">
    <citation type="journal article" date="2016" name="Nat. Commun.">
        <title>Genomes of cryptic chimpanzee Plasmodium species reveal key evolutionary events leading to human malaria.</title>
        <authorList>
            <person name="Sundararaman S.A."/>
            <person name="Plenderleith L.J."/>
            <person name="Liu W."/>
            <person name="Loy D.E."/>
            <person name="Learn G.H."/>
            <person name="Li Y."/>
            <person name="Shaw K.S."/>
            <person name="Ayouba A."/>
            <person name="Peeters M."/>
            <person name="Speede S."/>
            <person name="Shaw G.M."/>
            <person name="Bushman F.D."/>
            <person name="Brisson D."/>
            <person name="Rayner J.C."/>
            <person name="Sharp P.M."/>
            <person name="Hahn B.H."/>
        </authorList>
    </citation>
    <scope>NUCLEOTIDE SEQUENCE [LARGE SCALE GENOMIC DNA]</scope>
    <source>
        <strain evidence="3 4">SY75</strain>
    </source>
</reference>
<dbReference type="InterPro" id="IPR008602">
    <property type="entry name" value="Duffy-antigen-binding"/>
</dbReference>
<protein>
    <submittedName>
        <fullName evidence="2 3">EMP1-like protein</fullName>
    </submittedName>
</protein>
<dbReference type="AlphaFoldDB" id="A0A0P0HTU7"/>
<dbReference type="RefSeq" id="XP_018638715.1">
    <property type="nucleotide sequence ID" value="XM_018783503.1"/>
</dbReference>
<dbReference type="GO" id="GO:0046789">
    <property type="term" value="F:host cell surface receptor binding"/>
    <property type="evidence" value="ECO:0007669"/>
    <property type="project" value="InterPro"/>
</dbReference>
<dbReference type="Gene3D" id="1.20.1310.20">
    <property type="entry name" value="Duffy-antigen binding domain"/>
    <property type="match status" value="1"/>
</dbReference>
<accession>A0A0P0HTU7</accession>
<proteinExistence type="predicted"/>
<feature type="non-terminal residue" evidence="2">
    <location>
        <position position="327"/>
    </location>
</feature>
<name>A0A0P0HTU7_9APIC</name>
<dbReference type="GO" id="GO:0016020">
    <property type="term" value="C:membrane"/>
    <property type="evidence" value="ECO:0007669"/>
    <property type="project" value="InterPro"/>
</dbReference>
<dbReference type="SUPFAM" id="SSF140924">
    <property type="entry name" value="Duffy binding domain-like"/>
    <property type="match status" value="1"/>
</dbReference>
<dbReference type="EMBL" id="KP879225">
    <property type="protein sequence ID" value="ALJ75544.1"/>
    <property type="molecule type" value="Genomic_DNA"/>
</dbReference>
<dbReference type="KEGG" id="pgab:PGSY75_0038400"/>
<dbReference type="Gene3D" id="1.20.58.830">
    <property type="match status" value="1"/>
</dbReference>
<evidence type="ECO:0000313" key="3">
    <source>
        <dbReference type="EMBL" id="KYN93017.1"/>
    </source>
</evidence>
<organism evidence="2">
    <name type="scientific">Plasmodium gaboni</name>
    <dbReference type="NCBI Taxonomy" id="647221"/>
    <lineage>
        <taxon>Eukaryota</taxon>
        <taxon>Sar</taxon>
        <taxon>Alveolata</taxon>
        <taxon>Apicomplexa</taxon>
        <taxon>Aconoidasida</taxon>
        <taxon>Haemosporida</taxon>
        <taxon>Plasmodiidae</taxon>
        <taxon>Plasmodium</taxon>
        <taxon>Plasmodium (Laverania)</taxon>
    </lineage>
</organism>
<dbReference type="InterPro" id="IPR042202">
    <property type="entry name" value="Duffy-ag-bd_sf"/>
</dbReference>
<evidence type="ECO:0000313" key="4">
    <source>
        <dbReference type="Proteomes" id="UP000076004"/>
    </source>
</evidence>
<gene>
    <name evidence="3" type="ORF">PGSY75_0038400</name>
</gene>
<dbReference type="VEuPathDB" id="PlasmoDB:PGSY75_0038400"/>
<feature type="domain" description="Duffy-antigen binding" evidence="1">
    <location>
        <begin position="137"/>
        <end position="300"/>
    </location>
</feature>
<sequence length="327" mass="36723">MSNTTTSPSNISTQCVEVKEIVKNVGTSGGNSGSGTSSSSGGEPFVKVCVTTDTKNLDGGKTMMGGNGGVTVDDEDAIKQFMEEFIEAIKHEDSKLKENCNGSPCSNSKINGKNWIWTEAKNGNVQLKADYKDKIGIPPRTQVLCFGNLHGERCKTDVSKIIDSNGTLLTEWIIATKIEGQNLKKRHINDGDKLCKAVKYSYADIGDLIKNTSIWENKWTKLLETNLENLFKKIFHDNIQKSGQTTNSDKYPSDLTLLREAWWNTNKKYIWGALQYSPTNQINSEVFEQPNTDYIPQFLRFAQEWVEHFCEKRKTHAKDVVEKCKKC</sequence>
<dbReference type="Pfam" id="PF05424">
    <property type="entry name" value="Duffy_binding"/>
    <property type="match status" value="1"/>
</dbReference>
<dbReference type="EMBL" id="LVLB01000382">
    <property type="protein sequence ID" value="KYN93017.1"/>
    <property type="molecule type" value="Genomic_DNA"/>
</dbReference>
<evidence type="ECO:0000259" key="1">
    <source>
        <dbReference type="Pfam" id="PF05424"/>
    </source>
</evidence>